<comment type="caution">
    <text evidence="7">The sequence shown here is derived from an EMBL/GenBank/DDBJ whole genome shotgun (WGS) entry which is preliminary data.</text>
</comment>
<dbReference type="GO" id="GO:0046872">
    <property type="term" value="F:metal ion binding"/>
    <property type="evidence" value="ECO:0007669"/>
    <property type="project" value="InterPro"/>
</dbReference>
<dbReference type="InterPro" id="IPR005809">
    <property type="entry name" value="Succ_CoA_ligase-like_bsu"/>
</dbReference>
<dbReference type="Proteomes" id="UP000177097">
    <property type="component" value="Unassembled WGS sequence"/>
</dbReference>
<dbReference type="GO" id="GO:0042709">
    <property type="term" value="C:succinate-CoA ligase complex"/>
    <property type="evidence" value="ECO:0007669"/>
    <property type="project" value="TreeGrafter"/>
</dbReference>
<dbReference type="InterPro" id="IPR011761">
    <property type="entry name" value="ATP-grasp"/>
</dbReference>
<sequence length="387" mass="42382">MMLYEWEGKELMQRYGIPTPRGLSIFCVQDVGTALSHIGTSDVMVKVQVQGGGRGKGGGVKRARTPKQAEDACRELLSVPFQGKLVAGLLVEEHLEIRKEMYLAFTYDTASRSPVCLYSARGGVDIEEISDTDLKRVMLDIRQDAVDLDVPFVQEAWCAFKESDARLLEINPLVETASGMFVAADAKVILDDDAAFRHAEWSSYASRSPLGRSLTSREIAAEQIDTGSEYYRGTAGKYIEMDGDIAVLFSGGGASIANMDALIRAGLRPANYTEYSGNPPREKVYELTKVVLSKPGLKGLWIVGGVANFTNIDETFHGIADALTEVKPSYPIVVRRAGPHEQEGMARMRACALTHGLNIQLFSKEVSMTHTAHVLSEMVQRVPTLVC</sequence>
<dbReference type="SUPFAM" id="SSF52210">
    <property type="entry name" value="Succinyl-CoA synthetase domains"/>
    <property type="match status" value="1"/>
</dbReference>
<gene>
    <name evidence="7" type="ORF">A3C17_03300</name>
</gene>
<keyword evidence="1" id="KW-0436">Ligase</keyword>
<dbReference type="GO" id="GO:0004775">
    <property type="term" value="F:succinate-CoA ligase (ADP-forming) activity"/>
    <property type="evidence" value="ECO:0007669"/>
    <property type="project" value="TreeGrafter"/>
</dbReference>
<dbReference type="InterPro" id="IPR013815">
    <property type="entry name" value="ATP_grasp_subdomain_1"/>
</dbReference>
<dbReference type="GO" id="GO:0005524">
    <property type="term" value="F:ATP binding"/>
    <property type="evidence" value="ECO:0007669"/>
    <property type="project" value="UniProtKB-UniRule"/>
</dbReference>
<dbReference type="PROSITE" id="PS50975">
    <property type="entry name" value="ATP_GRASP"/>
    <property type="match status" value="1"/>
</dbReference>
<dbReference type="InterPro" id="IPR032263">
    <property type="entry name" value="Citrate-bd"/>
</dbReference>
<organism evidence="7 8">
    <name type="scientific">Candidatus Uhrbacteria bacterium RIFCSPHIGHO2_02_FULL_53_13</name>
    <dbReference type="NCBI Taxonomy" id="1802389"/>
    <lineage>
        <taxon>Bacteria</taxon>
        <taxon>Candidatus Uhriibacteriota</taxon>
    </lineage>
</organism>
<dbReference type="PANTHER" id="PTHR11815:SF10">
    <property type="entry name" value="SUCCINATE--COA LIGASE [GDP-FORMING] SUBUNIT BETA, MITOCHONDRIAL"/>
    <property type="match status" value="1"/>
</dbReference>
<feature type="domain" description="ATP-grasp" evidence="6">
    <location>
        <begin position="9"/>
        <end position="235"/>
    </location>
</feature>
<evidence type="ECO:0000256" key="2">
    <source>
        <dbReference type="ARBA" id="ARBA00022741"/>
    </source>
</evidence>
<evidence type="ECO:0000256" key="5">
    <source>
        <dbReference type="PROSITE-ProRule" id="PRU00409"/>
    </source>
</evidence>
<dbReference type="GO" id="GO:0005829">
    <property type="term" value="C:cytosol"/>
    <property type="evidence" value="ECO:0007669"/>
    <property type="project" value="TreeGrafter"/>
</dbReference>
<proteinExistence type="predicted"/>
<dbReference type="Gene3D" id="3.40.50.261">
    <property type="entry name" value="Succinyl-CoA synthetase domains"/>
    <property type="match status" value="1"/>
</dbReference>
<dbReference type="GO" id="GO:0003878">
    <property type="term" value="F:ATP citrate synthase activity"/>
    <property type="evidence" value="ECO:0007669"/>
    <property type="project" value="UniProtKB-EC"/>
</dbReference>
<evidence type="ECO:0000256" key="3">
    <source>
        <dbReference type="ARBA" id="ARBA00023315"/>
    </source>
</evidence>
<dbReference type="Gene3D" id="3.30.1490.20">
    <property type="entry name" value="ATP-grasp fold, A domain"/>
    <property type="match status" value="1"/>
</dbReference>
<evidence type="ECO:0000313" key="8">
    <source>
        <dbReference type="Proteomes" id="UP000177097"/>
    </source>
</evidence>
<dbReference type="GO" id="GO:0006099">
    <property type="term" value="P:tricarboxylic acid cycle"/>
    <property type="evidence" value="ECO:0007669"/>
    <property type="project" value="InterPro"/>
</dbReference>
<evidence type="ECO:0000313" key="7">
    <source>
        <dbReference type="EMBL" id="OGL70599.1"/>
    </source>
</evidence>
<dbReference type="Pfam" id="PF16114">
    <property type="entry name" value="Citrate_bind"/>
    <property type="match status" value="1"/>
</dbReference>
<keyword evidence="5" id="KW-0067">ATP-binding</keyword>
<keyword evidence="3" id="KW-0808">Transferase</keyword>
<protein>
    <recommendedName>
        <fullName evidence="6">ATP-grasp domain-containing protein</fullName>
    </recommendedName>
</protein>
<dbReference type="Pfam" id="PF08442">
    <property type="entry name" value="ATP-grasp_2"/>
    <property type="match status" value="1"/>
</dbReference>
<keyword evidence="3" id="KW-0012">Acyltransferase</keyword>
<accession>A0A1F7TX49</accession>
<dbReference type="STRING" id="1802389.A3C17_03300"/>
<comment type="catalytic activity">
    <reaction evidence="4">
        <text>oxaloacetate + acetyl-CoA + ADP + phosphate = citrate + ATP + CoA</text>
        <dbReference type="Rhea" id="RHEA:21160"/>
        <dbReference type="ChEBI" id="CHEBI:16452"/>
        <dbReference type="ChEBI" id="CHEBI:16947"/>
        <dbReference type="ChEBI" id="CHEBI:30616"/>
        <dbReference type="ChEBI" id="CHEBI:43474"/>
        <dbReference type="ChEBI" id="CHEBI:57287"/>
        <dbReference type="ChEBI" id="CHEBI:57288"/>
        <dbReference type="ChEBI" id="CHEBI:456216"/>
        <dbReference type="EC" id="2.3.3.8"/>
    </reaction>
</comment>
<evidence type="ECO:0000256" key="4">
    <source>
        <dbReference type="ARBA" id="ARBA00047593"/>
    </source>
</evidence>
<name>A0A1F7TX49_9BACT</name>
<reference evidence="7 8" key="1">
    <citation type="journal article" date="2016" name="Nat. Commun.">
        <title>Thousands of microbial genomes shed light on interconnected biogeochemical processes in an aquifer system.</title>
        <authorList>
            <person name="Anantharaman K."/>
            <person name="Brown C.T."/>
            <person name="Hug L.A."/>
            <person name="Sharon I."/>
            <person name="Castelle C.J."/>
            <person name="Probst A.J."/>
            <person name="Thomas B.C."/>
            <person name="Singh A."/>
            <person name="Wilkins M.J."/>
            <person name="Karaoz U."/>
            <person name="Brodie E.L."/>
            <person name="Williams K.H."/>
            <person name="Hubbard S.S."/>
            <person name="Banfield J.F."/>
        </authorList>
    </citation>
    <scope>NUCLEOTIDE SEQUENCE [LARGE SCALE GENOMIC DNA]</scope>
</reference>
<dbReference type="PANTHER" id="PTHR11815">
    <property type="entry name" value="SUCCINYL-COA SYNTHETASE BETA CHAIN"/>
    <property type="match status" value="1"/>
</dbReference>
<dbReference type="SUPFAM" id="SSF56059">
    <property type="entry name" value="Glutathione synthetase ATP-binding domain-like"/>
    <property type="match status" value="1"/>
</dbReference>
<dbReference type="EMBL" id="MGDX01000028">
    <property type="protein sequence ID" value="OGL70599.1"/>
    <property type="molecule type" value="Genomic_DNA"/>
</dbReference>
<dbReference type="Gene3D" id="3.30.470.20">
    <property type="entry name" value="ATP-grasp fold, B domain"/>
    <property type="match status" value="1"/>
</dbReference>
<dbReference type="PIRSF" id="PIRSF001554">
    <property type="entry name" value="SucCS_beta"/>
    <property type="match status" value="1"/>
</dbReference>
<dbReference type="InterPro" id="IPR013650">
    <property type="entry name" value="ATP-grasp_succ-CoA_synth-type"/>
</dbReference>
<dbReference type="GO" id="GO:0006104">
    <property type="term" value="P:succinyl-CoA metabolic process"/>
    <property type="evidence" value="ECO:0007669"/>
    <property type="project" value="TreeGrafter"/>
</dbReference>
<dbReference type="AlphaFoldDB" id="A0A1F7TX49"/>
<dbReference type="InterPro" id="IPR016102">
    <property type="entry name" value="Succinyl-CoA_synth-like"/>
</dbReference>
<evidence type="ECO:0000259" key="6">
    <source>
        <dbReference type="PROSITE" id="PS50975"/>
    </source>
</evidence>
<evidence type="ECO:0000256" key="1">
    <source>
        <dbReference type="ARBA" id="ARBA00022598"/>
    </source>
</evidence>
<keyword evidence="2 5" id="KW-0547">Nucleotide-binding</keyword>